<name>A0A0E9PTU6_ANGAN</name>
<feature type="region of interest" description="Disordered" evidence="1">
    <location>
        <begin position="31"/>
        <end position="51"/>
    </location>
</feature>
<feature type="signal peptide" evidence="2">
    <location>
        <begin position="1"/>
        <end position="27"/>
    </location>
</feature>
<reference evidence="3" key="1">
    <citation type="submission" date="2014-11" db="EMBL/GenBank/DDBJ databases">
        <authorList>
            <person name="Amaro Gonzalez C."/>
        </authorList>
    </citation>
    <scope>NUCLEOTIDE SEQUENCE</scope>
</reference>
<organism evidence="3">
    <name type="scientific">Anguilla anguilla</name>
    <name type="common">European freshwater eel</name>
    <name type="synonym">Muraena anguilla</name>
    <dbReference type="NCBI Taxonomy" id="7936"/>
    <lineage>
        <taxon>Eukaryota</taxon>
        <taxon>Metazoa</taxon>
        <taxon>Chordata</taxon>
        <taxon>Craniata</taxon>
        <taxon>Vertebrata</taxon>
        <taxon>Euteleostomi</taxon>
        <taxon>Actinopterygii</taxon>
        <taxon>Neopterygii</taxon>
        <taxon>Teleostei</taxon>
        <taxon>Anguilliformes</taxon>
        <taxon>Anguillidae</taxon>
        <taxon>Anguilla</taxon>
    </lineage>
</organism>
<accession>A0A0E9PTU6</accession>
<keyword evidence="2" id="KW-0732">Signal</keyword>
<evidence type="ECO:0000256" key="2">
    <source>
        <dbReference type="SAM" id="SignalP"/>
    </source>
</evidence>
<sequence>MWASARGYSRMLAADLLLTSSVLMALGSRMKTGSKSQSEKSMSAAGCSVFN</sequence>
<evidence type="ECO:0000256" key="1">
    <source>
        <dbReference type="SAM" id="MobiDB-lite"/>
    </source>
</evidence>
<reference evidence="3" key="2">
    <citation type="journal article" date="2015" name="Fish Shellfish Immunol.">
        <title>Early steps in the European eel (Anguilla anguilla)-Vibrio vulnificus interaction in the gills: Role of the RtxA13 toxin.</title>
        <authorList>
            <person name="Callol A."/>
            <person name="Pajuelo D."/>
            <person name="Ebbesson L."/>
            <person name="Teles M."/>
            <person name="MacKenzie S."/>
            <person name="Amaro C."/>
        </authorList>
    </citation>
    <scope>NUCLEOTIDE SEQUENCE</scope>
</reference>
<feature type="compositionally biased region" description="Polar residues" evidence="1">
    <location>
        <begin position="31"/>
        <end position="41"/>
    </location>
</feature>
<dbReference type="EMBL" id="GBXM01100865">
    <property type="protein sequence ID" value="JAH07712.1"/>
    <property type="molecule type" value="Transcribed_RNA"/>
</dbReference>
<feature type="chain" id="PRO_5002430836" evidence="2">
    <location>
        <begin position="28"/>
        <end position="51"/>
    </location>
</feature>
<evidence type="ECO:0000313" key="3">
    <source>
        <dbReference type="EMBL" id="JAH07712.1"/>
    </source>
</evidence>
<proteinExistence type="predicted"/>
<protein>
    <submittedName>
        <fullName evidence="3">Uncharacterized protein</fullName>
    </submittedName>
</protein>
<dbReference type="AlphaFoldDB" id="A0A0E9PTU6"/>